<evidence type="ECO:0000313" key="8">
    <source>
        <dbReference type="Proteomes" id="UP000054560"/>
    </source>
</evidence>
<dbReference type="CDD" id="cd08368">
    <property type="entry name" value="LIM"/>
    <property type="match status" value="1"/>
</dbReference>
<organism evidence="7 8">
    <name type="scientific">Sphaeroforma arctica JP610</name>
    <dbReference type="NCBI Taxonomy" id="667725"/>
    <lineage>
        <taxon>Eukaryota</taxon>
        <taxon>Ichthyosporea</taxon>
        <taxon>Ichthyophonida</taxon>
        <taxon>Sphaeroforma</taxon>
    </lineage>
</organism>
<accession>A0A0L0FIP1</accession>
<dbReference type="eggNOG" id="KOG1703">
    <property type="taxonomic scope" value="Eukaryota"/>
</dbReference>
<evidence type="ECO:0000256" key="2">
    <source>
        <dbReference type="ARBA" id="ARBA00022833"/>
    </source>
</evidence>
<dbReference type="GO" id="GO:0005912">
    <property type="term" value="C:adherens junction"/>
    <property type="evidence" value="ECO:0007669"/>
    <property type="project" value="TreeGrafter"/>
</dbReference>
<keyword evidence="1 4" id="KW-0479">Metal-binding</keyword>
<reference evidence="7 8" key="1">
    <citation type="submission" date="2011-02" db="EMBL/GenBank/DDBJ databases">
        <title>The Genome Sequence of Sphaeroforma arctica JP610.</title>
        <authorList>
            <consortium name="The Broad Institute Genome Sequencing Platform"/>
            <person name="Russ C."/>
            <person name="Cuomo C."/>
            <person name="Young S.K."/>
            <person name="Zeng Q."/>
            <person name="Gargeya S."/>
            <person name="Alvarado L."/>
            <person name="Berlin A."/>
            <person name="Chapman S.B."/>
            <person name="Chen Z."/>
            <person name="Freedman E."/>
            <person name="Gellesch M."/>
            <person name="Goldberg J."/>
            <person name="Griggs A."/>
            <person name="Gujja S."/>
            <person name="Heilman E."/>
            <person name="Heiman D."/>
            <person name="Howarth C."/>
            <person name="Mehta T."/>
            <person name="Neiman D."/>
            <person name="Pearson M."/>
            <person name="Roberts A."/>
            <person name="Saif S."/>
            <person name="Shea T."/>
            <person name="Shenoy N."/>
            <person name="Sisk P."/>
            <person name="Stolte C."/>
            <person name="Sykes S."/>
            <person name="White J."/>
            <person name="Yandava C."/>
            <person name="Burger G."/>
            <person name="Gray M.W."/>
            <person name="Holland P.W.H."/>
            <person name="King N."/>
            <person name="Lang F.B.F."/>
            <person name="Roger A.J."/>
            <person name="Ruiz-Trillo I."/>
            <person name="Haas B."/>
            <person name="Nusbaum C."/>
            <person name="Birren B."/>
        </authorList>
    </citation>
    <scope>NUCLEOTIDE SEQUENCE [LARGE SCALE GENOMIC DNA]</scope>
    <source>
        <strain evidence="7 8">JP610</strain>
    </source>
</reference>
<dbReference type="EMBL" id="KQ243029">
    <property type="protein sequence ID" value="KNC76610.1"/>
    <property type="molecule type" value="Genomic_DNA"/>
</dbReference>
<dbReference type="PROSITE" id="PS00478">
    <property type="entry name" value="LIM_DOMAIN_1"/>
    <property type="match status" value="2"/>
</dbReference>
<evidence type="ECO:0000259" key="6">
    <source>
        <dbReference type="PROSITE" id="PS50023"/>
    </source>
</evidence>
<dbReference type="SMART" id="SM00132">
    <property type="entry name" value="LIM"/>
    <property type="match status" value="3"/>
</dbReference>
<dbReference type="Pfam" id="PF00412">
    <property type="entry name" value="LIM"/>
    <property type="match status" value="3"/>
</dbReference>
<feature type="domain" description="LIM zinc-binding" evidence="6">
    <location>
        <begin position="227"/>
        <end position="286"/>
    </location>
</feature>
<dbReference type="GO" id="GO:0030036">
    <property type="term" value="P:actin cytoskeleton organization"/>
    <property type="evidence" value="ECO:0007669"/>
    <property type="project" value="TreeGrafter"/>
</dbReference>
<dbReference type="GO" id="GO:0051371">
    <property type="term" value="F:muscle alpha-actinin binding"/>
    <property type="evidence" value="ECO:0007669"/>
    <property type="project" value="TreeGrafter"/>
</dbReference>
<evidence type="ECO:0000256" key="1">
    <source>
        <dbReference type="ARBA" id="ARBA00022723"/>
    </source>
</evidence>
<dbReference type="InterPro" id="IPR001781">
    <property type="entry name" value="Znf_LIM"/>
</dbReference>
<keyword evidence="2 4" id="KW-0862">Zinc</keyword>
<feature type="domain" description="LIM zinc-binding" evidence="6">
    <location>
        <begin position="102"/>
        <end position="161"/>
    </location>
</feature>
<proteinExistence type="predicted"/>
<dbReference type="InterPro" id="IPR050604">
    <property type="entry name" value="PDZ-LIM_domain"/>
</dbReference>
<dbReference type="GeneID" id="25911404"/>
<dbReference type="SUPFAM" id="SSF57716">
    <property type="entry name" value="Glucocorticoid receptor-like (DNA-binding domain)"/>
    <property type="match status" value="3"/>
</dbReference>
<dbReference type="PROSITE" id="PS50023">
    <property type="entry name" value="LIM_DOMAIN_2"/>
    <property type="match status" value="2"/>
</dbReference>
<evidence type="ECO:0000256" key="4">
    <source>
        <dbReference type="PROSITE-ProRule" id="PRU00125"/>
    </source>
</evidence>
<gene>
    <name evidence="7" type="ORF">SARC_10900</name>
</gene>
<dbReference type="PANTHER" id="PTHR24214">
    <property type="entry name" value="PDZ AND LIM DOMAIN PROTEIN ZASP"/>
    <property type="match status" value="1"/>
</dbReference>
<evidence type="ECO:0000256" key="3">
    <source>
        <dbReference type="ARBA" id="ARBA00023038"/>
    </source>
</evidence>
<evidence type="ECO:0000256" key="5">
    <source>
        <dbReference type="SAM" id="MobiDB-lite"/>
    </source>
</evidence>
<feature type="region of interest" description="Disordered" evidence="5">
    <location>
        <begin position="53"/>
        <end position="80"/>
    </location>
</feature>
<dbReference type="PANTHER" id="PTHR24214:SF62">
    <property type="entry name" value="LEUPAXIN"/>
    <property type="match status" value="1"/>
</dbReference>
<keyword evidence="8" id="KW-1185">Reference proteome</keyword>
<feature type="non-terminal residue" evidence="7">
    <location>
        <position position="1"/>
    </location>
</feature>
<dbReference type="GO" id="GO:0031941">
    <property type="term" value="C:filamentous actin"/>
    <property type="evidence" value="ECO:0007669"/>
    <property type="project" value="TreeGrafter"/>
</dbReference>
<keyword evidence="3 4" id="KW-0440">LIM domain</keyword>
<dbReference type="GO" id="GO:0001725">
    <property type="term" value="C:stress fiber"/>
    <property type="evidence" value="ECO:0007669"/>
    <property type="project" value="TreeGrafter"/>
</dbReference>
<evidence type="ECO:0000313" key="7">
    <source>
        <dbReference type="EMBL" id="KNC76610.1"/>
    </source>
</evidence>
<feature type="region of interest" description="Disordered" evidence="5">
    <location>
        <begin position="1"/>
        <end position="36"/>
    </location>
</feature>
<dbReference type="Proteomes" id="UP000054560">
    <property type="component" value="Unassembled WGS sequence"/>
</dbReference>
<dbReference type="AlphaFoldDB" id="A0A0L0FIP1"/>
<dbReference type="GO" id="GO:0003779">
    <property type="term" value="F:actin binding"/>
    <property type="evidence" value="ECO:0007669"/>
    <property type="project" value="TreeGrafter"/>
</dbReference>
<name>A0A0L0FIP1_9EUKA</name>
<sequence length="286" mass="32143">ALLLDLEAPLAPPKPNKVEPIAPVKQETPAQKVADKDSIDDILAELEAANISTKSKSHDKCKTTPTIPPRPNRNKPRTELSVEVVGPQSVEKQETLADTHLPRCTGCKQGIEGEVNTYLGVDWHEGCFKCTTCKEVLTSDLFFQTKGKPYCKDDYEKLNSQKCAYCNKHINDGVVNALGRTWHKDHFFCSQCGVAFNGDPFHEKDGKFFEYETRAYCELHWHGAKGTLCKGCDKPIEGICVTATGGTRYHPEHFTCHYCKKQLMSTTHKQNGEHYFCLTCNIKLFE</sequence>
<dbReference type="Gene3D" id="2.10.110.10">
    <property type="entry name" value="Cysteine Rich Protein"/>
    <property type="match status" value="3"/>
</dbReference>
<dbReference type="FunFam" id="2.10.110.10:FF:000009">
    <property type="entry name" value="Paxillin isoform 1"/>
    <property type="match status" value="1"/>
</dbReference>
<dbReference type="STRING" id="667725.A0A0L0FIP1"/>
<protein>
    <recommendedName>
        <fullName evidence="6">LIM zinc-binding domain-containing protein</fullName>
    </recommendedName>
</protein>
<dbReference type="RefSeq" id="XP_014150512.1">
    <property type="nucleotide sequence ID" value="XM_014295037.1"/>
</dbReference>
<dbReference type="OrthoDB" id="15567at2759"/>
<dbReference type="GO" id="GO:0046872">
    <property type="term" value="F:metal ion binding"/>
    <property type="evidence" value="ECO:0007669"/>
    <property type="project" value="UniProtKB-KW"/>
</dbReference>